<dbReference type="PROSITE" id="PS00698">
    <property type="entry name" value="GH9_3"/>
    <property type="match status" value="1"/>
</dbReference>
<feature type="active site" evidence="7">
    <location>
        <position position="535"/>
    </location>
</feature>
<dbReference type="CDD" id="cd02850">
    <property type="entry name" value="E_set_Cellulase_N"/>
    <property type="match status" value="1"/>
</dbReference>
<evidence type="ECO:0000256" key="3">
    <source>
        <dbReference type="ARBA" id="ARBA00023277"/>
    </source>
</evidence>
<accession>A0ABS1KTQ2</accession>
<dbReference type="EMBL" id="JAERRB010000005">
    <property type="protein sequence ID" value="MBL0742825.1"/>
    <property type="molecule type" value="Genomic_DNA"/>
</dbReference>
<dbReference type="Pfam" id="PF02927">
    <property type="entry name" value="CelD_N"/>
    <property type="match status" value="1"/>
</dbReference>
<dbReference type="InterPro" id="IPR012341">
    <property type="entry name" value="6hp_glycosidase-like_sf"/>
</dbReference>
<evidence type="ECO:0000259" key="9">
    <source>
        <dbReference type="Pfam" id="PF00759"/>
    </source>
</evidence>
<dbReference type="Gene3D" id="1.50.10.10">
    <property type="match status" value="1"/>
</dbReference>
<dbReference type="InterPro" id="IPR008928">
    <property type="entry name" value="6-hairpin_glycosidase_sf"/>
</dbReference>
<keyword evidence="5 6" id="KW-0624">Polysaccharide degradation</keyword>
<dbReference type="PANTHER" id="PTHR22298">
    <property type="entry name" value="ENDO-1,4-BETA-GLUCANASE"/>
    <property type="match status" value="1"/>
</dbReference>
<dbReference type="InterPro" id="IPR018221">
    <property type="entry name" value="Glyco_hydro_9_His_AS"/>
</dbReference>
<dbReference type="Gene3D" id="2.60.40.10">
    <property type="entry name" value="Immunoglobulins"/>
    <property type="match status" value="1"/>
</dbReference>
<dbReference type="InterPro" id="IPR033126">
    <property type="entry name" value="Glyco_hydro_9_Asp/Glu_AS"/>
</dbReference>
<name>A0ABS1KTQ2_9BACT</name>
<dbReference type="SUPFAM" id="SSF48208">
    <property type="entry name" value="Six-hairpin glycosidases"/>
    <property type="match status" value="1"/>
</dbReference>
<keyword evidence="12" id="KW-1185">Reference proteome</keyword>
<feature type="domain" description="Glycoside hydrolase family 9" evidence="9">
    <location>
        <begin position="104"/>
        <end position="556"/>
    </location>
</feature>
<comment type="catalytic activity">
    <reaction evidence="8">
        <text>Endohydrolysis of (1-&gt;4)-beta-D-glucosidic linkages in cellulose, lichenin and cereal beta-D-glucans.</text>
        <dbReference type="EC" id="3.2.1.4"/>
    </reaction>
</comment>
<feature type="active site" evidence="6">
    <location>
        <position position="493"/>
    </location>
</feature>
<dbReference type="InterPro" id="IPR013783">
    <property type="entry name" value="Ig-like_fold"/>
</dbReference>
<evidence type="ECO:0000256" key="7">
    <source>
        <dbReference type="PROSITE-ProRule" id="PRU10060"/>
    </source>
</evidence>
<feature type="active site" evidence="7">
    <location>
        <position position="544"/>
    </location>
</feature>
<sequence length="571" mass="62476">MLNVYGQRNGGEQIRLNQEGYYPEGPKLAVVTGEHGDEFYLVAADGKKVWEGKLTTARASTYNPKKTSIADFSAFQKPGTYRLVVKGVGESYPFNIRKHVHEAVAKGSIKAFYYIRASTPLTPTYAGKWSRAEGHPDNKVLVHSSAATAQRPAGTIISSPRGWYDAGDYNKYIVNSGITTGTLLSLYEDFPAAMNTATWNIPESGNTTPDLLDEVLWNVRWMLTMQDPNDGGVYHKCTNASFDKMEMPDKAVALRYAVQKSTAAALDFAAVMAQAARVYKEFPKQWPGLSDSCLTAAKQAWTWAQKNPAQLYEQNAINASFEPKISTGAYGDRDVKDEFIWAAIELFLTTGETSYYNTAAILPDDKMPLPSWAQVRLLGYYSLLRLSNTLTGAAKTDAEKIKSALLKTADALLVGVNERAYPSVMGQSAKDFIWGSSAVAANEGILLLQAYAVTKDKKYVDNALSNLDYLLGRNATGYSFMTGFGSKTPMHPHHRPSEADGIAEPIPGMLAGGPNPSMQDKCNYASAIPDEAYVDDVCSFASNEIAINWNAPFVYLAFAVEALENTVGYSH</sequence>
<dbReference type="Proteomes" id="UP000613030">
    <property type="component" value="Unassembled WGS sequence"/>
</dbReference>
<evidence type="ECO:0000256" key="5">
    <source>
        <dbReference type="ARBA" id="ARBA00023326"/>
    </source>
</evidence>
<feature type="domain" description="Cellulase Ig-like" evidence="10">
    <location>
        <begin position="11"/>
        <end position="89"/>
    </location>
</feature>
<reference evidence="11 12" key="1">
    <citation type="submission" date="2021-01" db="EMBL/GenBank/DDBJ databases">
        <title>Chryseolinea sp. Jin1 Genome sequencing and assembly.</title>
        <authorList>
            <person name="Kim I."/>
        </authorList>
    </citation>
    <scope>NUCLEOTIDE SEQUENCE [LARGE SCALE GENOMIC DNA]</scope>
    <source>
        <strain evidence="11 12">Jin1</strain>
    </source>
</reference>
<proteinExistence type="inferred from homology"/>
<evidence type="ECO:0000256" key="4">
    <source>
        <dbReference type="ARBA" id="ARBA00023295"/>
    </source>
</evidence>
<evidence type="ECO:0000256" key="8">
    <source>
        <dbReference type="RuleBase" id="RU361166"/>
    </source>
</evidence>
<evidence type="ECO:0000313" key="11">
    <source>
        <dbReference type="EMBL" id="MBL0742825.1"/>
    </source>
</evidence>
<dbReference type="GO" id="GO:0016787">
    <property type="term" value="F:hydrolase activity"/>
    <property type="evidence" value="ECO:0007669"/>
    <property type="project" value="UniProtKB-KW"/>
</dbReference>
<keyword evidence="8" id="KW-0136">Cellulose degradation</keyword>
<evidence type="ECO:0000256" key="6">
    <source>
        <dbReference type="PROSITE-ProRule" id="PRU10059"/>
    </source>
</evidence>
<keyword evidence="2 6" id="KW-0378">Hydrolase</keyword>
<evidence type="ECO:0000313" key="12">
    <source>
        <dbReference type="Proteomes" id="UP000613030"/>
    </source>
</evidence>
<keyword evidence="3 6" id="KW-0119">Carbohydrate metabolism</keyword>
<dbReference type="Pfam" id="PF00759">
    <property type="entry name" value="Glyco_hydro_9"/>
    <property type="match status" value="1"/>
</dbReference>
<evidence type="ECO:0000256" key="2">
    <source>
        <dbReference type="ARBA" id="ARBA00022801"/>
    </source>
</evidence>
<dbReference type="InterPro" id="IPR001701">
    <property type="entry name" value="Glyco_hydro_9"/>
</dbReference>
<protein>
    <recommendedName>
        <fullName evidence="8">Endoglucanase</fullName>
        <ecNumber evidence="8">3.2.1.4</ecNumber>
    </recommendedName>
</protein>
<keyword evidence="4 6" id="KW-0326">Glycosidase</keyword>
<comment type="similarity">
    <text evidence="1 6 8">Belongs to the glycosyl hydrolase 9 (cellulase E) family.</text>
</comment>
<organism evidence="11 12">
    <name type="scientific">Chryseolinea lacunae</name>
    <dbReference type="NCBI Taxonomy" id="2801331"/>
    <lineage>
        <taxon>Bacteria</taxon>
        <taxon>Pseudomonadati</taxon>
        <taxon>Bacteroidota</taxon>
        <taxon>Cytophagia</taxon>
        <taxon>Cytophagales</taxon>
        <taxon>Fulvivirgaceae</taxon>
        <taxon>Chryseolinea</taxon>
    </lineage>
</organism>
<evidence type="ECO:0000259" key="10">
    <source>
        <dbReference type="Pfam" id="PF02927"/>
    </source>
</evidence>
<dbReference type="PROSITE" id="PS00592">
    <property type="entry name" value="GH9_2"/>
    <property type="match status" value="1"/>
</dbReference>
<dbReference type="EC" id="3.2.1.4" evidence="8"/>
<comment type="caution">
    <text evidence="11">The sequence shown here is derived from an EMBL/GenBank/DDBJ whole genome shotgun (WGS) entry which is preliminary data.</text>
</comment>
<gene>
    <name evidence="11" type="ORF">JI741_16480</name>
</gene>
<dbReference type="SUPFAM" id="SSF81296">
    <property type="entry name" value="E set domains"/>
    <property type="match status" value="1"/>
</dbReference>
<evidence type="ECO:0000256" key="1">
    <source>
        <dbReference type="ARBA" id="ARBA00007072"/>
    </source>
</evidence>
<dbReference type="InterPro" id="IPR004197">
    <property type="entry name" value="Cellulase_Ig-like"/>
</dbReference>
<dbReference type="InterPro" id="IPR014756">
    <property type="entry name" value="Ig_E-set"/>
</dbReference>